<dbReference type="PANTHER" id="PTHR33989:SF4">
    <property type="entry name" value="PTS SYSTEM N,N'-DIACETYLCHITOBIOSE-SPECIFIC EIIC COMPONENT"/>
    <property type="match status" value="1"/>
</dbReference>
<feature type="transmembrane region" description="Helical" evidence="9">
    <location>
        <begin position="68"/>
        <end position="88"/>
    </location>
</feature>
<evidence type="ECO:0000313" key="11">
    <source>
        <dbReference type="EMBL" id="MBD1382391.1"/>
    </source>
</evidence>
<dbReference type="GO" id="GO:1901264">
    <property type="term" value="P:carbohydrate derivative transport"/>
    <property type="evidence" value="ECO:0007669"/>
    <property type="project" value="TreeGrafter"/>
</dbReference>
<evidence type="ECO:0000256" key="2">
    <source>
        <dbReference type="ARBA" id="ARBA00022448"/>
    </source>
</evidence>
<keyword evidence="3 8" id="KW-1003">Cell membrane</keyword>
<protein>
    <recommendedName>
        <fullName evidence="8">Permease IIC component</fullName>
    </recommendedName>
</protein>
<dbReference type="InterPro" id="IPR051088">
    <property type="entry name" value="PTS_Sugar-EIIC/EIIB"/>
</dbReference>
<feature type="transmembrane region" description="Helical" evidence="9">
    <location>
        <begin position="27"/>
        <end position="48"/>
    </location>
</feature>
<dbReference type="Proteomes" id="UP000626844">
    <property type="component" value="Unassembled WGS sequence"/>
</dbReference>
<evidence type="ECO:0000256" key="6">
    <source>
        <dbReference type="ARBA" id="ARBA00022989"/>
    </source>
</evidence>
<keyword evidence="2 8" id="KW-0813">Transport</keyword>
<comment type="caution">
    <text evidence="11">The sequence shown here is derived from an EMBL/GenBank/DDBJ whole genome shotgun (WGS) entry which is preliminary data.</text>
</comment>
<evidence type="ECO:0000256" key="5">
    <source>
        <dbReference type="ARBA" id="ARBA00022692"/>
    </source>
</evidence>
<dbReference type="NCBIfam" id="TIGR00410">
    <property type="entry name" value="lacE"/>
    <property type="match status" value="1"/>
</dbReference>
<evidence type="ECO:0000256" key="8">
    <source>
        <dbReference type="PIRNR" id="PIRNR006351"/>
    </source>
</evidence>
<feature type="transmembrane region" description="Helical" evidence="9">
    <location>
        <begin position="278"/>
        <end position="302"/>
    </location>
</feature>
<keyword evidence="6 9" id="KW-1133">Transmembrane helix</keyword>
<dbReference type="EMBL" id="JACXAI010000030">
    <property type="protein sequence ID" value="MBD1382391.1"/>
    <property type="molecule type" value="Genomic_DNA"/>
</dbReference>
<sequence>MKLNMEAFQQKVQPIANNLSENRYLKAIMGGMMAALPAVIIGSLAAILKQLPIEAYQNFIISNGIDHFLQLPVTFTTNFLAVIFLISISNSLAETFDVKGIIPAIMALISFFIITPVEPIIDDIGMASAIIPMQWLGATGIFTAIIVSIVSTRLFVFITQKGWTIKMPESVPPFIKNSFASLIPGTIIVALFVIITAIFANTSFGSVHAFIYGLLQTPLQQLGGNIWAILIVALIGQLLWFFGIHGTMVTFSVVMPVWMALDAQQLSAYSAGQELPNIVGLNFFAVYTFGGSALGLCILMIIARSKRYKTLGRLSIVPAAFGITEPVIFGTPLVFNPLFAIPFIFNNCISLTLAYLATVVGIIPPLTGVTAPAGMPIILQGLMAGSWQTALFQVALIVIWVGLWYPFFRIAEKQAIQQENVKSEDDNKASVRTVN</sequence>
<reference evidence="11" key="1">
    <citation type="submission" date="2020-09" db="EMBL/GenBank/DDBJ databases">
        <title>A novel bacterium of genus Bacillus, isolated from South China Sea.</title>
        <authorList>
            <person name="Huang H."/>
            <person name="Mo K."/>
            <person name="Hu Y."/>
        </authorList>
    </citation>
    <scope>NUCLEOTIDE SEQUENCE</scope>
    <source>
        <strain evidence="11">IB182487</strain>
    </source>
</reference>
<feature type="transmembrane region" description="Helical" evidence="9">
    <location>
        <begin position="390"/>
        <end position="408"/>
    </location>
</feature>
<keyword evidence="7 8" id="KW-0472">Membrane</keyword>
<dbReference type="InterPro" id="IPR004796">
    <property type="entry name" value="PTS_IIC_cello"/>
</dbReference>
<dbReference type="InterPro" id="IPR004501">
    <property type="entry name" value="PTS_EIIC_3"/>
</dbReference>
<comment type="function">
    <text evidence="8">The phosphoenolpyruvate-dependent sugar phosphotransferase system (PTS), a major carbohydrate active -transport system, catalyzes the phosphorylation of incoming sugar substrates concomitant with their translocation across the cell membrane.</text>
</comment>
<feature type="transmembrane region" description="Helical" evidence="9">
    <location>
        <begin position="355"/>
        <end position="378"/>
    </location>
</feature>
<evidence type="ECO:0000256" key="4">
    <source>
        <dbReference type="ARBA" id="ARBA00022597"/>
    </source>
</evidence>
<dbReference type="PIRSF" id="PIRSF006351">
    <property type="entry name" value="PTS_EIIC-Cellobiose"/>
    <property type="match status" value="1"/>
</dbReference>
<feature type="transmembrane region" description="Helical" evidence="9">
    <location>
        <begin position="182"/>
        <end position="215"/>
    </location>
</feature>
<dbReference type="GO" id="GO:0008982">
    <property type="term" value="F:protein-N(PI)-phosphohistidine-sugar phosphotransferase activity"/>
    <property type="evidence" value="ECO:0007669"/>
    <property type="project" value="UniProtKB-UniRule"/>
</dbReference>
<dbReference type="AlphaFoldDB" id="A0A926NJB3"/>
<feature type="transmembrane region" description="Helical" evidence="9">
    <location>
        <begin position="133"/>
        <end position="158"/>
    </location>
</feature>
<organism evidence="11 12">
    <name type="scientific">Metabacillus arenae</name>
    <dbReference type="NCBI Taxonomy" id="2771434"/>
    <lineage>
        <taxon>Bacteria</taxon>
        <taxon>Bacillati</taxon>
        <taxon>Bacillota</taxon>
        <taxon>Bacilli</taxon>
        <taxon>Bacillales</taxon>
        <taxon>Bacillaceae</taxon>
        <taxon>Metabacillus</taxon>
    </lineage>
</organism>
<comment type="subcellular location">
    <subcellularLocation>
        <location evidence="1">Cell membrane</location>
        <topology evidence="1">Multi-pass membrane protein</topology>
    </subcellularLocation>
</comment>
<evidence type="ECO:0000313" key="12">
    <source>
        <dbReference type="Proteomes" id="UP000626844"/>
    </source>
</evidence>
<name>A0A926NJB3_9BACI</name>
<evidence type="ECO:0000256" key="3">
    <source>
        <dbReference type="ARBA" id="ARBA00022475"/>
    </source>
</evidence>
<dbReference type="Pfam" id="PF02378">
    <property type="entry name" value="PTS_EIIC"/>
    <property type="match status" value="1"/>
</dbReference>
<keyword evidence="5 9" id="KW-0812">Transmembrane</keyword>
<dbReference type="PROSITE" id="PS51105">
    <property type="entry name" value="PTS_EIIC_TYPE_3"/>
    <property type="match status" value="1"/>
</dbReference>
<gene>
    <name evidence="11" type="ORF">IC621_19420</name>
</gene>
<feature type="transmembrane region" description="Helical" evidence="9">
    <location>
        <begin position="100"/>
        <end position="121"/>
    </location>
</feature>
<evidence type="ECO:0000256" key="9">
    <source>
        <dbReference type="SAM" id="Phobius"/>
    </source>
</evidence>
<dbReference type="GO" id="GO:0005886">
    <property type="term" value="C:plasma membrane"/>
    <property type="evidence" value="ECO:0007669"/>
    <property type="project" value="UniProtKB-SubCell"/>
</dbReference>
<accession>A0A926NJB3</accession>
<dbReference type="RefSeq" id="WP_191160535.1">
    <property type="nucleotide sequence ID" value="NZ_JACXAI010000030.1"/>
</dbReference>
<dbReference type="GO" id="GO:0009401">
    <property type="term" value="P:phosphoenolpyruvate-dependent sugar phosphotransferase system"/>
    <property type="evidence" value="ECO:0007669"/>
    <property type="project" value="InterPro"/>
</dbReference>
<feature type="transmembrane region" description="Helical" evidence="9">
    <location>
        <begin position="227"/>
        <end position="258"/>
    </location>
</feature>
<evidence type="ECO:0000259" key="10">
    <source>
        <dbReference type="PROSITE" id="PS51105"/>
    </source>
</evidence>
<evidence type="ECO:0000256" key="7">
    <source>
        <dbReference type="ARBA" id="ARBA00023136"/>
    </source>
</evidence>
<keyword evidence="4 8" id="KW-0762">Sugar transport</keyword>
<dbReference type="InterPro" id="IPR003352">
    <property type="entry name" value="PTS_EIIC"/>
</dbReference>
<dbReference type="PANTHER" id="PTHR33989">
    <property type="match status" value="1"/>
</dbReference>
<keyword evidence="12" id="KW-1185">Reference proteome</keyword>
<feature type="domain" description="PTS EIIC type-3" evidence="10">
    <location>
        <begin position="8"/>
        <end position="407"/>
    </location>
</feature>
<evidence type="ECO:0000256" key="1">
    <source>
        <dbReference type="ARBA" id="ARBA00004651"/>
    </source>
</evidence>
<proteinExistence type="predicted"/>